<dbReference type="GO" id="GO:0030488">
    <property type="term" value="P:tRNA methylation"/>
    <property type="evidence" value="ECO:0007669"/>
    <property type="project" value="TreeGrafter"/>
</dbReference>
<evidence type="ECO:0000256" key="11">
    <source>
        <dbReference type="RuleBase" id="RU003313"/>
    </source>
</evidence>
<comment type="subcellular location">
    <subcellularLocation>
        <location evidence="10">Cytoplasm</location>
    </subcellularLocation>
</comment>
<dbReference type="Gene3D" id="3.40.50.300">
    <property type="entry name" value="P-loop containing nucleotide triphosphate hydrolases"/>
    <property type="match status" value="1"/>
</dbReference>
<dbReference type="PRINTS" id="PR00449">
    <property type="entry name" value="RASTRNSFRMNG"/>
</dbReference>
<evidence type="ECO:0000256" key="1">
    <source>
        <dbReference type="ARBA" id="ARBA00011043"/>
    </source>
</evidence>
<dbReference type="EMBL" id="LT828648">
    <property type="protein sequence ID" value="SLM47581.1"/>
    <property type="molecule type" value="Genomic_DNA"/>
</dbReference>
<keyword evidence="2 10" id="KW-0963">Cytoplasm</keyword>
<dbReference type="GO" id="GO:0046872">
    <property type="term" value="F:metal ion binding"/>
    <property type="evidence" value="ECO:0007669"/>
    <property type="project" value="UniProtKB-KW"/>
</dbReference>
<dbReference type="GO" id="GO:0002098">
    <property type="term" value="P:tRNA wobble uridine modification"/>
    <property type="evidence" value="ECO:0007669"/>
    <property type="project" value="TreeGrafter"/>
</dbReference>
<dbReference type="InterPro" id="IPR027417">
    <property type="entry name" value="P-loop_NTPase"/>
</dbReference>
<dbReference type="SUPFAM" id="SSF52540">
    <property type="entry name" value="P-loop containing nucleoside triphosphate hydrolases"/>
    <property type="match status" value="1"/>
</dbReference>
<sequence>MRGSLDDTICAVATPVGEGGVGIVRLSGPDVLRIAGVVVRLRSGRLLGAAATHSLLLADVVPPASMTIHEMDSQASPMRFLDEALVVYMKGPRSFTGEDVVEIQSHGGGLILSLICQACVEAGARLAEPGEFTKRAFLNGRVDLSQAEAVLDTVRARSAASLHVAQRQLRGALAREVESIRTALLGLLAHVEAGIDFVEEDISFVTGEELRRTIQDAILMIRRLSRSFRMGKVLREGARVVILGRPNVGKSSLLNQLLREDRAIVTATPGTTRDVIEESIDLEGVRIHLVDTAGLRETEDPVELEGIRRTKLAQQEADLALVVLDGSQALTDEDRQVMDAVRERPRIIVVNKGDLSPVVRVEELASHSLICPVSAATGAGLDRLRTELRGQLMSGGGDAAEAVIVTNVRHQAALQRAAQAANQALESLGQGAAVELIADDLRATAEALGEITGTITTDEILERVFAEFCIGK</sequence>
<dbReference type="InterPro" id="IPR018948">
    <property type="entry name" value="GTP-bd_TrmE_N"/>
</dbReference>
<comment type="function">
    <text evidence="10">Exhibits a very high intrinsic GTPase hydrolysis rate. Involved in the addition of a carboxymethylaminomethyl (cmnm) group at the wobble position (U34) of certain tRNAs, forming tRNA-cmnm(5)s(2)U34.</text>
</comment>
<dbReference type="GO" id="GO:0005829">
    <property type="term" value="C:cytosol"/>
    <property type="evidence" value="ECO:0007669"/>
    <property type="project" value="TreeGrafter"/>
</dbReference>
<evidence type="ECO:0000259" key="12">
    <source>
        <dbReference type="PROSITE" id="PS51709"/>
    </source>
</evidence>
<organism evidence="13 14">
    <name type="scientific">Nitrospira japonica</name>
    <dbReference type="NCBI Taxonomy" id="1325564"/>
    <lineage>
        <taxon>Bacteria</taxon>
        <taxon>Pseudomonadati</taxon>
        <taxon>Nitrospirota</taxon>
        <taxon>Nitrospiria</taxon>
        <taxon>Nitrospirales</taxon>
        <taxon>Nitrospiraceae</taxon>
        <taxon>Nitrospira</taxon>
    </lineage>
</organism>
<dbReference type="InterPro" id="IPR025867">
    <property type="entry name" value="MnmE_helical"/>
</dbReference>
<reference evidence="13 14" key="1">
    <citation type="submission" date="2017-03" db="EMBL/GenBank/DDBJ databases">
        <authorList>
            <person name="Afonso C.L."/>
            <person name="Miller P.J."/>
            <person name="Scott M.A."/>
            <person name="Spackman E."/>
            <person name="Goraichik I."/>
            <person name="Dimitrov K.M."/>
            <person name="Suarez D.L."/>
            <person name="Swayne D.E."/>
        </authorList>
    </citation>
    <scope>NUCLEOTIDE SEQUENCE [LARGE SCALE GENOMIC DNA]</scope>
    <source>
        <strain evidence="13">Genome sequencing of Nitrospira japonica strain NJ11</strain>
    </source>
</reference>
<dbReference type="CDD" id="cd14858">
    <property type="entry name" value="TrmE_N"/>
    <property type="match status" value="1"/>
</dbReference>
<evidence type="ECO:0000256" key="9">
    <source>
        <dbReference type="ARBA" id="ARBA00023134"/>
    </source>
</evidence>
<evidence type="ECO:0000256" key="10">
    <source>
        <dbReference type="HAMAP-Rule" id="MF_00379"/>
    </source>
</evidence>
<evidence type="ECO:0000256" key="7">
    <source>
        <dbReference type="ARBA" id="ARBA00022842"/>
    </source>
</evidence>
<evidence type="ECO:0000256" key="2">
    <source>
        <dbReference type="ARBA" id="ARBA00022490"/>
    </source>
</evidence>
<dbReference type="PROSITE" id="PS51709">
    <property type="entry name" value="G_TRME"/>
    <property type="match status" value="1"/>
</dbReference>
<evidence type="ECO:0000256" key="5">
    <source>
        <dbReference type="ARBA" id="ARBA00022741"/>
    </source>
</evidence>
<dbReference type="Pfam" id="PF01926">
    <property type="entry name" value="MMR_HSR1"/>
    <property type="match status" value="1"/>
</dbReference>
<dbReference type="GO" id="GO:0005525">
    <property type="term" value="F:GTP binding"/>
    <property type="evidence" value="ECO:0007669"/>
    <property type="project" value="UniProtKB-UniRule"/>
</dbReference>
<evidence type="ECO:0000256" key="4">
    <source>
        <dbReference type="ARBA" id="ARBA00022723"/>
    </source>
</evidence>
<protein>
    <recommendedName>
        <fullName evidence="10">tRNA modification GTPase MnmE</fullName>
        <ecNumber evidence="10">3.6.-.-</ecNumber>
    </recommendedName>
</protein>
<dbReference type="Gene3D" id="3.30.1360.120">
    <property type="entry name" value="Probable tRNA modification gtpase trme, domain 1"/>
    <property type="match status" value="1"/>
</dbReference>
<evidence type="ECO:0000313" key="14">
    <source>
        <dbReference type="Proteomes" id="UP000192042"/>
    </source>
</evidence>
<dbReference type="InterPro" id="IPR005225">
    <property type="entry name" value="Small_GTP-bd"/>
</dbReference>
<dbReference type="GO" id="GO:0003924">
    <property type="term" value="F:GTPase activity"/>
    <property type="evidence" value="ECO:0007669"/>
    <property type="project" value="UniProtKB-UniRule"/>
</dbReference>
<dbReference type="EC" id="3.6.-.-" evidence="10"/>
<dbReference type="Gene3D" id="1.20.120.430">
    <property type="entry name" value="tRNA modification GTPase MnmE domain 2"/>
    <property type="match status" value="1"/>
</dbReference>
<comment type="subunit">
    <text evidence="10">Homodimer. Heterotetramer of two MnmE and two MnmG subunits.</text>
</comment>
<dbReference type="HAMAP" id="MF_00379">
    <property type="entry name" value="GTPase_MnmE"/>
    <property type="match status" value="1"/>
</dbReference>
<feature type="binding site" evidence="10">
    <location>
        <begin position="291"/>
        <end position="294"/>
    </location>
    <ligand>
        <name>GTP</name>
        <dbReference type="ChEBI" id="CHEBI:37565"/>
    </ligand>
</feature>
<keyword evidence="8 10" id="KW-0630">Potassium</keyword>
<feature type="binding site" evidence="10">
    <location>
        <position position="251"/>
    </location>
    <ligand>
        <name>Mg(2+)</name>
        <dbReference type="ChEBI" id="CHEBI:18420"/>
    </ligand>
</feature>
<dbReference type="NCBIfam" id="NF003661">
    <property type="entry name" value="PRK05291.1-3"/>
    <property type="match status" value="1"/>
</dbReference>
<dbReference type="CDD" id="cd04164">
    <property type="entry name" value="trmE"/>
    <property type="match status" value="1"/>
</dbReference>
<comment type="caution">
    <text evidence="10">Lacks conserved residue(s) required for the propagation of feature annotation.</text>
</comment>
<dbReference type="InterPro" id="IPR027266">
    <property type="entry name" value="TrmE/GcvT-like"/>
</dbReference>
<evidence type="ECO:0000256" key="8">
    <source>
        <dbReference type="ARBA" id="ARBA00022958"/>
    </source>
</evidence>
<keyword evidence="3 10" id="KW-0819">tRNA processing</keyword>
<dbReference type="PANTHER" id="PTHR42714">
    <property type="entry name" value="TRNA MODIFICATION GTPASE GTPBP3"/>
    <property type="match status" value="1"/>
</dbReference>
<keyword evidence="9 10" id="KW-0342">GTP-binding</keyword>
<dbReference type="NCBIfam" id="TIGR00231">
    <property type="entry name" value="small_GTP"/>
    <property type="match status" value="1"/>
</dbReference>
<feature type="binding site" evidence="10">
    <location>
        <begin position="247"/>
        <end position="252"/>
    </location>
    <ligand>
        <name>GTP</name>
        <dbReference type="ChEBI" id="CHEBI:37565"/>
    </ligand>
</feature>
<keyword evidence="7 10" id="KW-0460">Magnesium</keyword>
<dbReference type="PANTHER" id="PTHR42714:SF2">
    <property type="entry name" value="TRNA MODIFICATION GTPASE GTPBP3, MITOCHONDRIAL"/>
    <property type="match status" value="1"/>
</dbReference>
<feature type="binding site" evidence="10">
    <location>
        <position position="472"/>
    </location>
    <ligand>
        <name>(6S)-5-formyl-5,6,7,8-tetrahydrofolate</name>
        <dbReference type="ChEBI" id="CHEBI:57457"/>
    </ligand>
</feature>
<feature type="binding site" evidence="10">
    <location>
        <position position="25"/>
    </location>
    <ligand>
        <name>(6S)-5-formyl-5,6,7,8-tetrahydrofolate</name>
        <dbReference type="ChEBI" id="CHEBI:57457"/>
    </ligand>
</feature>
<feature type="binding site" evidence="10">
    <location>
        <position position="102"/>
    </location>
    <ligand>
        <name>(6S)-5-formyl-5,6,7,8-tetrahydrofolate</name>
        <dbReference type="ChEBI" id="CHEBI:57457"/>
    </ligand>
</feature>
<feature type="domain" description="TrmE-type G" evidence="12">
    <location>
        <begin position="237"/>
        <end position="393"/>
    </location>
</feature>
<evidence type="ECO:0000256" key="3">
    <source>
        <dbReference type="ARBA" id="ARBA00022694"/>
    </source>
</evidence>
<evidence type="ECO:0000256" key="6">
    <source>
        <dbReference type="ARBA" id="ARBA00022801"/>
    </source>
</evidence>
<keyword evidence="5 10" id="KW-0547">Nucleotide-binding</keyword>
<evidence type="ECO:0000313" key="13">
    <source>
        <dbReference type="EMBL" id="SLM47581.1"/>
    </source>
</evidence>
<dbReference type="InterPro" id="IPR027368">
    <property type="entry name" value="MnmE_dom2"/>
</dbReference>
<name>A0A1W1I3Q5_9BACT</name>
<dbReference type="FunFam" id="3.40.50.300:FF:001376">
    <property type="entry name" value="tRNA modification GTPase MnmE"/>
    <property type="match status" value="1"/>
</dbReference>
<comment type="cofactor">
    <cofactor evidence="10">
        <name>K(+)</name>
        <dbReference type="ChEBI" id="CHEBI:29103"/>
    </cofactor>
    <text evidence="10">Binds 1 potassium ion per subunit.</text>
</comment>
<dbReference type="InterPro" id="IPR031168">
    <property type="entry name" value="G_TrmE"/>
</dbReference>
<keyword evidence="4 10" id="KW-0479">Metal-binding</keyword>
<dbReference type="STRING" id="1325564.NSJP_1409"/>
<dbReference type="RefSeq" id="WP_080886089.1">
    <property type="nucleotide sequence ID" value="NZ_LT828648.1"/>
</dbReference>
<dbReference type="Proteomes" id="UP000192042">
    <property type="component" value="Chromosome I"/>
</dbReference>
<keyword evidence="14" id="KW-1185">Reference proteome</keyword>
<dbReference type="Pfam" id="PF10396">
    <property type="entry name" value="TrmE_N"/>
    <property type="match status" value="1"/>
</dbReference>
<feature type="binding site" evidence="10">
    <location>
        <position position="141"/>
    </location>
    <ligand>
        <name>(6S)-5-formyl-5,6,7,8-tetrahydrofolate</name>
        <dbReference type="ChEBI" id="CHEBI:57457"/>
    </ligand>
</feature>
<feature type="binding site" evidence="10">
    <location>
        <position position="272"/>
    </location>
    <ligand>
        <name>Mg(2+)</name>
        <dbReference type="ChEBI" id="CHEBI:18420"/>
    </ligand>
</feature>
<gene>
    <name evidence="10 13" type="primary">mnmE</name>
    <name evidence="10" type="synonym">trmE</name>
    <name evidence="13" type="ORF">NSJP_1409</name>
</gene>
<feature type="binding site" evidence="10">
    <location>
        <begin position="266"/>
        <end position="272"/>
    </location>
    <ligand>
        <name>GTP</name>
        <dbReference type="ChEBI" id="CHEBI:37565"/>
    </ligand>
</feature>
<comment type="similarity">
    <text evidence="1 10 11">Belongs to the TRAFAC class TrmE-Era-EngA-EngB-Septin-like GTPase superfamily. TrmE GTPase family.</text>
</comment>
<dbReference type="AlphaFoldDB" id="A0A1W1I3Q5"/>
<dbReference type="NCBIfam" id="TIGR00450">
    <property type="entry name" value="mnmE_trmE_thdF"/>
    <property type="match status" value="1"/>
</dbReference>
<proteinExistence type="inferred from homology"/>
<accession>A0A1W1I3Q5</accession>
<dbReference type="InterPro" id="IPR006073">
    <property type="entry name" value="GTP-bd"/>
</dbReference>
<dbReference type="KEGG" id="nja:NSJP_1409"/>
<dbReference type="Pfam" id="PF12631">
    <property type="entry name" value="MnmE_helical"/>
    <property type="match status" value="1"/>
</dbReference>
<dbReference type="InterPro" id="IPR004520">
    <property type="entry name" value="GTPase_MnmE"/>
</dbReference>
<keyword evidence="6 10" id="KW-0378">Hydrolase</keyword>
<dbReference type="OrthoDB" id="9805918at2"/>